<comment type="caution">
    <text evidence="8">The sequence shown here is derived from an EMBL/GenBank/DDBJ whole genome shotgun (WGS) entry which is preliminary data.</text>
</comment>
<dbReference type="PANTHER" id="PTHR43706:SF38">
    <property type="entry name" value="FAD_NAD(P)-BINDING DOMAIN-CONTAINING PROTEIN"/>
    <property type="match status" value="1"/>
</dbReference>
<evidence type="ECO:0000256" key="4">
    <source>
        <dbReference type="ARBA" id="ARBA00023002"/>
    </source>
</evidence>
<dbReference type="Gene3D" id="3.50.50.100">
    <property type="match status" value="1"/>
</dbReference>
<evidence type="ECO:0000256" key="2">
    <source>
        <dbReference type="ARBA" id="ARBA00022630"/>
    </source>
</evidence>
<keyword evidence="5" id="KW-0520">NAD</keyword>
<protein>
    <recommendedName>
        <fullName evidence="10">FAD/NAD(P)-binding domain-containing protein</fullName>
    </recommendedName>
</protein>
<sequence>MLYKPLPLLGVVISLSISSNTIAFVPATVAILKPPQLSHINSYKRCTQLYSTAEQSDTKNKQDKTSNHDWVEADLISKLETHGTDSSEIYPPTQHKTEFVDEDFVLTSKSQAENDQALNMLTSELSIWKNLRKSREIEGLPIDIILQRTWDTVEDVWQHLRRIPLEQGWAELSPESDSTRKTIVVLGSGWASHALLKVADCQKLRLIVISPTNHFVFTPMLASAAVGTVEYRSMTEAVRAANPVIDQYIEGKAIGVNVKEKYVDVQLNSLLDGLREGSPPTMRIEYDHLVCSVGSKVDDRGVPGADKALRLKSCDDARRLRTSIGECLEYASRPDCKKDFDERTKRATFLIVGGGPTGVELAGELHDLFQDVTRKHKGSYHNLSGNTRVILVHGGSDLVPQFEPALRKEALRSLEEKGIQVILNTRVQELGDGFARLSTKKVDPITGELLGEREESVLPIGLAVWCAGTAPVSFVSNLLSQLPQDAKYQDGRVKVDRWFRAPMADDSLLGSIFVLGDAAAFDEMGDGTLLPATAQVAGQAGAYVARLLNRGFDLETTPPLLPCIDPENDNTCDVFYDPQFIQWLKFRGFDFSPPFRFLNLGMLAYTGGGEALSQVQLGDVPILSVAGSVSYLLWRSVYLVKQVATRNRILVTFDWWKSKIFGRDVTRL</sequence>
<dbReference type="EMBL" id="JALLPJ020000101">
    <property type="protein sequence ID" value="KAL3802454.1"/>
    <property type="molecule type" value="Genomic_DNA"/>
</dbReference>
<reference evidence="8 9" key="1">
    <citation type="submission" date="2024-10" db="EMBL/GenBank/DDBJ databases">
        <title>Updated reference genomes for cyclostephanoid diatoms.</title>
        <authorList>
            <person name="Roberts W.R."/>
            <person name="Alverson A.J."/>
        </authorList>
    </citation>
    <scope>NUCLEOTIDE SEQUENCE [LARGE SCALE GENOMIC DNA]</scope>
    <source>
        <strain evidence="8 9">AJA010-31</strain>
    </source>
</reference>
<dbReference type="PANTHER" id="PTHR43706">
    <property type="entry name" value="NADH DEHYDROGENASE"/>
    <property type="match status" value="1"/>
</dbReference>
<proteinExistence type="inferred from homology"/>
<dbReference type="Proteomes" id="UP001530400">
    <property type="component" value="Unassembled WGS sequence"/>
</dbReference>
<evidence type="ECO:0000313" key="9">
    <source>
        <dbReference type="Proteomes" id="UP001530400"/>
    </source>
</evidence>
<dbReference type="GO" id="GO:0016491">
    <property type="term" value="F:oxidoreductase activity"/>
    <property type="evidence" value="ECO:0007669"/>
    <property type="project" value="UniProtKB-KW"/>
</dbReference>
<dbReference type="GO" id="GO:0005739">
    <property type="term" value="C:mitochondrion"/>
    <property type="evidence" value="ECO:0007669"/>
    <property type="project" value="UniProtKB-ARBA"/>
</dbReference>
<evidence type="ECO:0000256" key="1">
    <source>
        <dbReference type="ARBA" id="ARBA00005272"/>
    </source>
</evidence>
<organism evidence="8 9">
    <name type="scientific">Cyclotella atomus</name>
    <dbReference type="NCBI Taxonomy" id="382360"/>
    <lineage>
        <taxon>Eukaryota</taxon>
        <taxon>Sar</taxon>
        <taxon>Stramenopiles</taxon>
        <taxon>Ochrophyta</taxon>
        <taxon>Bacillariophyta</taxon>
        <taxon>Coscinodiscophyceae</taxon>
        <taxon>Thalassiosirophycidae</taxon>
        <taxon>Stephanodiscales</taxon>
        <taxon>Stephanodiscaceae</taxon>
        <taxon>Cyclotella</taxon>
    </lineage>
</organism>
<dbReference type="Pfam" id="PF07992">
    <property type="entry name" value="Pyr_redox_2"/>
    <property type="match status" value="1"/>
</dbReference>
<keyword evidence="2" id="KW-0285">Flavoprotein</keyword>
<evidence type="ECO:0000259" key="6">
    <source>
        <dbReference type="Pfam" id="PF07992"/>
    </source>
</evidence>
<keyword evidence="4" id="KW-0560">Oxidoreductase</keyword>
<dbReference type="InterPro" id="IPR023753">
    <property type="entry name" value="FAD/NAD-binding_dom"/>
</dbReference>
<dbReference type="InterPro" id="IPR045024">
    <property type="entry name" value="NDH-2"/>
</dbReference>
<evidence type="ECO:0000313" key="8">
    <source>
        <dbReference type="EMBL" id="KAL3802454.1"/>
    </source>
</evidence>
<evidence type="ECO:0000259" key="7">
    <source>
        <dbReference type="Pfam" id="PF22366"/>
    </source>
</evidence>
<dbReference type="AlphaFoldDB" id="A0ABD3QR26"/>
<evidence type="ECO:0000256" key="5">
    <source>
        <dbReference type="ARBA" id="ARBA00023027"/>
    </source>
</evidence>
<accession>A0ABD3QR26</accession>
<dbReference type="Pfam" id="PF22366">
    <property type="entry name" value="NDH2_C"/>
    <property type="match status" value="1"/>
</dbReference>
<evidence type="ECO:0008006" key="10">
    <source>
        <dbReference type="Google" id="ProtNLM"/>
    </source>
</evidence>
<dbReference type="InterPro" id="IPR054585">
    <property type="entry name" value="NDH2-like_C"/>
</dbReference>
<feature type="domain" description="FAD/NAD(P)-binding" evidence="6">
    <location>
        <begin position="182"/>
        <end position="541"/>
    </location>
</feature>
<name>A0ABD3QR26_9STRA</name>
<keyword evidence="9" id="KW-1185">Reference proteome</keyword>
<dbReference type="SUPFAM" id="SSF51905">
    <property type="entry name" value="FAD/NAD(P)-binding domain"/>
    <property type="match status" value="2"/>
</dbReference>
<dbReference type="InterPro" id="IPR036188">
    <property type="entry name" value="FAD/NAD-bd_sf"/>
</dbReference>
<gene>
    <name evidence="8" type="ORF">ACHAWO_004756</name>
</gene>
<keyword evidence="3" id="KW-0274">FAD</keyword>
<comment type="similarity">
    <text evidence="1">Belongs to the NADH dehydrogenase family.</text>
</comment>
<evidence type="ECO:0000256" key="3">
    <source>
        <dbReference type="ARBA" id="ARBA00022827"/>
    </source>
</evidence>
<feature type="domain" description="External alternative NADH-ubiquinone oxidoreductase-like C-terminal" evidence="7">
    <location>
        <begin position="600"/>
        <end position="664"/>
    </location>
</feature>